<comment type="similarity">
    <text evidence="2">Belongs to the membrane fusion protein (MFP) (TC 8.A.1) family.</text>
</comment>
<dbReference type="GO" id="GO:0046677">
    <property type="term" value="P:response to antibiotic"/>
    <property type="evidence" value="ECO:0007669"/>
    <property type="project" value="TreeGrafter"/>
</dbReference>
<evidence type="ECO:0000256" key="2">
    <source>
        <dbReference type="ARBA" id="ARBA00009477"/>
    </source>
</evidence>
<comment type="subcellular location">
    <subcellularLocation>
        <location evidence="1">Cell envelope</location>
    </subcellularLocation>
</comment>
<dbReference type="AlphaFoldDB" id="A0A4Y9SAR3"/>
<dbReference type="Gene3D" id="2.40.420.20">
    <property type="match status" value="1"/>
</dbReference>
<name>A0A4Y9SAR3_9BURK</name>
<dbReference type="GO" id="GO:0005886">
    <property type="term" value="C:plasma membrane"/>
    <property type="evidence" value="ECO:0007669"/>
    <property type="project" value="TreeGrafter"/>
</dbReference>
<evidence type="ECO:0000313" key="7">
    <source>
        <dbReference type="EMBL" id="TFW17246.1"/>
    </source>
</evidence>
<keyword evidence="8" id="KW-1185">Reference proteome</keyword>
<feature type="domain" description="Multidrug resistance protein MdtA-like alpha-helical hairpin" evidence="3">
    <location>
        <begin position="114"/>
        <end position="182"/>
    </location>
</feature>
<dbReference type="InterPro" id="IPR058627">
    <property type="entry name" value="MdtA-like_C"/>
</dbReference>
<evidence type="ECO:0000259" key="5">
    <source>
        <dbReference type="Pfam" id="PF25944"/>
    </source>
</evidence>
<dbReference type="PANTHER" id="PTHR30158">
    <property type="entry name" value="ACRA/E-RELATED COMPONENT OF DRUG EFFLUX TRANSPORTER"/>
    <property type="match status" value="1"/>
</dbReference>
<dbReference type="Pfam" id="PF25944">
    <property type="entry name" value="Beta-barrel_RND"/>
    <property type="match status" value="1"/>
</dbReference>
<comment type="caution">
    <text evidence="7">The sequence shown here is derived from an EMBL/GenBank/DDBJ whole genome shotgun (WGS) entry which is preliminary data.</text>
</comment>
<organism evidence="7 8">
    <name type="scientific">Duganella callida</name>
    <dbReference type="NCBI Taxonomy" id="2561932"/>
    <lineage>
        <taxon>Bacteria</taxon>
        <taxon>Pseudomonadati</taxon>
        <taxon>Pseudomonadota</taxon>
        <taxon>Betaproteobacteria</taxon>
        <taxon>Burkholderiales</taxon>
        <taxon>Oxalobacteraceae</taxon>
        <taxon>Telluria group</taxon>
        <taxon>Duganella</taxon>
    </lineage>
</organism>
<dbReference type="GO" id="GO:0022857">
    <property type="term" value="F:transmembrane transporter activity"/>
    <property type="evidence" value="ECO:0007669"/>
    <property type="project" value="InterPro"/>
</dbReference>
<reference evidence="7 8" key="1">
    <citation type="submission" date="2019-03" db="EMBL/GenBank/DDBJ databases">
        <title>Draft Genome Sequence of Duganella callidus sp. nov., a Novel Duganella Species Isolated from Cultivated Soil.</title>
        <authorList>
            <person name="Raths R."/>
            <person name="Peta V."/>
            <person name="Bucking H."/>
        </authorList>
    </citation>
    <scope>NUCLEOTIDE SEQUENCE [LARGE SCALE GENOMIC DNA]</scope>
    <source>
        <strain evidence="7 8">DN04</strain>
    </source>
</reference>
<dbReference type="InterPro" id="IPR058626">
    <property type="entry name" value="MdtA-like_b-barrel"/>
</dbReference>
<evidence type="ECO:0000259" key="3">
    <source>
        <dbReference type="Pfam" id="PF25876"/>
    </source>
</evidence>
<evidence type="ECO:0000256" key="1">
    <source>
        <dbReference type="ARBA" id="ARBA00004196"/>
    </source>
</evidence>
<accession>A0A4Y9SAR3</accession>
<evidence type="ECO:0000313" key="8">
    <source>
        <dbReference type="Proteomes" id="UP000297729"/>
    </source>
</evidence>
<dbReference type="InterPro" id="IPR058625">
    <property type="entry name" value="MdtA-like_BSH"/>
</dbReference>
<dbReference type="Gene3D" id="2.40.30.170">
    <property type="match status" value="1"/>
</dbReference>
<dbReference type="Pfam" id="PF25917">
    <property type="entry name" value="BSH_RND"/>
    <property type="match status" value="1"/>
</dbReference>
<dbReference type="InterPro" id="IPR006143">
    <property type="entry name" value="RND_pump_MFP"/>
</dbReference>
<dbReference type="GO" id="GO:0030313">
    <property type="term" value="C:cell envelope"/>
    <property type="evidence" value="ECO:0007669"/>
    <property type="project" value="UniProtKB-SubCell"/>
</dbReference>
<evidence type="ECO:0000259" key="4">
    <source>
        <dbReference type="Pfam" id="PF25917"/>
    </source>
</evidence>
<dbReference type="Pfam" id="PF25876">
    <property type="entry name" value="HH_MFP_RND"/>
    <property type="match status" value="1"/>
</dbReference>
<dbReference type="PANTHER" id="PTHR30158:SF26">
    <property type="entry name" value="RESISTANCE-NODULATION-CELL DIVISION (RND) MULTIDRUG EFFLUX MEMBRANE FUSION PROTEIN MEXE"/>
    <property type="match status" value="1"/>
</dbReference>
<gene>
    <name evidence="7" type="ORF">E4L98_20975</name>
</gene>
<evidence type="ECO:0000259" key="6">
    <source>
        <dbReference type="Pfam" id="PF25967"/>
    </source>
</evidence>
<dbReference type="Pfam" id="PF25967">
    <property type="entry name" value="RND-MFP_C"/>
    <property type="match status" value="1"/>
</dbReference>
<dbReference type="OrthoDB" id="9783047at2"/>
<protein>
    <submittedName>
        <fullName evidence="7">Efflux RND transporter periplasmic adaptor subunit</fullName>
    </submittedName>
</protein>
<feature type="domain" description="Multidrug resistance protein MdtA-like beta-barrel" evidence="5">
    <location>
        <begin position="241"/>
        <end position="305"/>
    </location>
</feature>
<feature type="domain" description="Multidrug resistance protein MdtA-like barrel-sandwich hybrid" evidence="4">
    <location>
        <begin position="73"/>
        <end position="209"/>
    </location>
</feature>
<feature type="domain" description="Multidrug resistance protein MdtA-like C-terminal permuted SH3" evidence="6">
    <location>
        <begin position="319"/>
        <end position="370"/>
    </location>
</feature>
<dbReference type="Gene3D" id="2.40.50.100">
    <property type="match status" value="1"/>
</dbReference>
<dbReference type="SUPFAM" id="SSF111369">
    <property type="entry name" value="HlyD-like secretion proteins"/>
    <property type="match status" value="1"/>
</dbReference>
<dbReference type="Gene3D" id="1.10.287.470">
    <property type="entry name" value="Helix hairpin bin"/>
    <property type="match status" value="1"/>
</dbReference>
<proteinExistence type="inferred from homology"/>
<dbReference type="NCBIfam" id="TIGR01730">
    <property type="entry name" value="RND_mfp"/>
    <property type="match status" value="1"/>
</dbReference>
<dbReference type="InterPro" id="IPR058624">
    <property type="entry name" value="MdtA-like_HH"/>
</dbReference>
<dbReference type="RefSeq" id="WP_135203490.1">
    <property type="nucleotide sequence ID" value="NZ_SPVG01000210.1"/>
</dbReference>
<sequence>MNIHAMFVPARTTKQFLWLGLTLSLTLTLAGCGKQDDSAQHAGGPPPVSVAPAVKRDVQEFDEFTARLEAPDTVDVRSRVAGTLVQVHFREGQLVNKGDPLFTIDPRPFAAEAARAEAQLASARTQSELNKLELARAEKLVAVRGVSQQELDQLRAALATSQSAVKANEAALVQARLNLEFTRITAPVSGRTSRANVTVGNLVNVGDPVLTTLVSNDRIYAYFDASEAIYLKYMRAARDGTRPSSRDKPNAVRLGLANEEGYPHEGKMDFVDNRLNPATASMRGRAVFDNKDGLYTPGLFARLQMVGSGTYAATLVADRAITTDQTRKVVLVVGKNNIVEQREVKPGALIDGMRVVTGVNPGELVIIDGLLRAFPGAPVAPQVLKLDEHGKPIPPAPAGAAPAAKG</sequence>
<dbReference type="Proteomes" id="UP000297729">
    <property type="component" value="Unassembled WGS sequence"/>
</dbReference>
<dbReference type="EMBL" id="SPVG01000210">
    <property type="protein sequence ID" value="TFW17246.1"/>
    <property type="molecule type" value="Genomic_DNA"/>
</dbReference>